<dbReference type="PANTHER" id="PTHR31284:SF10">
    <property type="entry name" value="ACID PHOSPHATASE-LIKE PROTEIN"/>
    <property type="match status" value="1"/>
</dbReference>
<dbReference type="InterPro" id="IPR036412">
    <property type="entry name" value="HAD-like_sf"/>
</dbReference>
<dbReference type="InterPro" id="IPR023214">
    <property type="entry name" value="HAD_sf"/>
</dbReference>
<dbReference type="Pfam" id="PF03767">
    <property type="entry name" value="Acid_phosphat_B"/>
    <property type="match status" value="1"/>
</dbReference>
<dbReference type="Proteomes" id="UP001501116">
    <property type="component" value="Unassembled WGS sequence"/>
</dbReference>
<evidence type="ECO:0000313" key="4">
    <source>
        <dbReference type="Proteomes" id="UP001501116"/>
    </source>
</evidence>
<feature type="chain" id="PRO_5046805496" evidence="2">
    <location>
        <begin position="31"/>
        <end position="257"/>
    </location>
</feature>
<proteinExistence type="predicted"/>
<dbReference type="PANTHER" id="PTHR31284">
    <property type="entry name" value="ACID PHOSPHATASE-LIKE PROTEIN"/>
    <property type="match status" value="1"/>
</dbReference>
<accession>A0ABN2RE64</accession>
<dbReference type="SUPFAM" id="SSF56784">
    <property type="entry name" value="HAD-like"/>
    <property type="match status" value="1"/>
</dbReference>
<evidence type="ECO:0000313" key="3">
    <source>
        <dbReference type="EMBL" id="GAA1967515.1"/>
    </source>
</evidence>
<gene>
    <name evidence="3" type="ORF">GCM10009754_45300</name>
</gene>
<feature type="signal peptide" evidence="2">
    <location>
        <begin position="1"/>
        <end position="30"/>
    </location>
</feature>
<reference evidence="3 4" key="1">
    <citation type="journal article" date="2019" name="Int. J. Syst. Evol. Microbiol.">
        <title>The Global Catalogue of Microorganisms (GCM) 10K type strain sequencing project: providing services to taxonomists for standard genome sequencing and annotation.</title>
        <authorList>
            <consortium name="The Broad Institute Genomics Platform"/>
            <consortium name="The Broad Institute Genome Sequencing Center for Infectious Disease"/>
            <person name="Wu L."/>
            <person name="Ma J."/>
        </authorList>
    </citation>
    <scope>NUCLEOTIDE SEQUENCE [LARGE SCALE GENOMIC DNA]</scope>
    <source>
        <strain evidence="3 4">JCM 14545</strain>
    </source>
</reference>
<sequence length="257" mass="27298">MSRSSTRVSGLVKLAAAAAIGATVAGGASAIASSDDAARAPKEPANIGQVKNDVKAYYGDYLDAAGKHHYSDTGKWAADTAKQVDAAKRYLSKRLVDGVKNPAIVLDIDDTSESTYGWEADNDFGFDPVKQQKAIDSGEFTAIKPTLGLARWASEHGVRVYFLTGRKQSQGPASLKNLANEGYPTPAEAYFKPEGAAPPYLPCGLTCNTVQYKSGTRAHIASTGTTIVLNLGDQFSDLEGGYAEKPVKLPNPMYYLP</sequence>
<dbReference type="RefSeq" id="WP_344422131.1">
    <property type="nucleotide sequence ID" value="NZ_BAAANN010000018.1"/>
</dbReference>
<evidence type="ECO:0000256" key="1">
    <source>
        <dbReference type="ARBA" id="ARBA00022729"/>
    </source>
</evidence>
<keyword evidence="4" id="KW-1185">Reference proteome</keyword>
<name>A0ABN2RE64_9PSEU</name>
<keyword evidence="1 2" id="KW-0732">Signal</keyword>
<comment type="caution">
    <text evidence="3">The sequence shown here is derived from an EMBL/GenBank/DDBJ whole genome shotgun (WGS) entry which is preliminary data.</text>
</comment>
<protein>
    <submittedName>
        <fullName evidence="3">HAD family acid phosphatase</fullName>
    </submittedName>
</protein>
<dbReference type="Gene3D" id="3.40.50.1000">
    <property type="entry name" value="HAD superfamily/HAD-like"/>
    <property type="match status" value="1"/>
</dbReference>
<dbReference type="EMBL" id="BAAANN010000018">
    <property type="protein sequence ID" value="GAA1967515.1"/>
    <property type="molecule type" value="Genomic_DNA"/>
</dbReference>
<organism evidence="3 4">
    <name type="scientific">Amycolatopsis minnesotensis</name>
    <dbReference type="NCBI Taxonomy" id="337894"/>
    <lineage>
        <taxon>Bacteria</taxon>
        <taxon>Bacillati</taxon>
        <taxon>Actinomycetota</taxon>
        <taxon>Actinomycetes</taxon>
        <taxon>Pseudonocardiales</taxon>
        <taxon>Pseudonocardiaceae</taxon>
        <taxon>Amycolatopsis</taxon>
    </lineage>
</organism>
<evidence type="ECO:0000256" key="2">
    <source>
        <dbReference type="SAM" id="SignalP"/>
    </source>
</evidence>
<dbReference type="InterPro" id="IPR005519">
    <property type="entry name" value="Acid_phosphat_B-like"/>
</dbReference>